<accession>A0A8J5TGT2</accession>
<feature type="domain" description="Vitellinogen open beta-sheet" evidence="1">
    <location>
        <begin position="36"/>
        <end position="137"/>
    </location>
</feature>
<name>A0A8J5TGT2_HOMAM</name>
<dbReference type="PANTHER" id="PTHR23345">
    <property type="entry name" value="VITELLOGENIN-RELATED"/>
    <property type="match status" value="1"/>
</dbReference>
<evidence type="ECO:0000313" key="2">
    <source>
        <dbReference type="EMBL" id="KAG7172098.1"/>
    </source>
</evidence>
<keyword evidence="3" id="KW-1185">Reference proteome</keyword>
<dbReference type="InterPro" id="IPR015817">
    <property type="entry name" value="Vitellinogen_open_b-sht_sub1"/>
</dbReference>
<dbReference type="EMBL" id="JAHLQT010011632">
    <property type="protein sequence ID" value="KAG7172098.1"/>
    <property type="molecule type" value="Genomic_DNA"/>
</dbReference>
<reference evidence="2" key="1">
    <citation type="journal article" date="2021" name="Sci. Adv.">
        <title>The American lobster genome reveals insights on longevity, neural, and immune adaptations.</title>
        <authorList>
            <person name="Polinski J.M."/>
            <person name="Zimin A.V."/>
            <person name="Clark K.F."/>
            <person name="Kohn A.B."/>
            <person name="Sadowski N."/>
            <person name="Timp W."/>
            <person name="Ptitsyn A."/>
            <person name="Khanna P."/>
            <person name="Romanova D.Y."/>
            <person name="Williams P."/>
            <person name="Greenwood S.J."/>
            <person name="Moroz L.L."/>
            <person name="Walt D.R."/>
            <person name="Bodnar A.G."/>
        </authorList>
    </citation>
    <scope>NUCLEOTIDE SEQUENCE</scope>
    <source>
        <strain evidence="2">GMGI-L3</strain>
    </source>
</reference>
<protein>
    <submittedName>
        <fullName evidence="2">Apolipophorins-like 1</fullName>
    </submittedName>
</protein>
<dbReference type="Gene3D" id="2.20.50.20">
    <property type="entry name" value="Lipovitellin. Chain A, domain 3"/>
    <property type="match status" value="1"/>
</dbReference>
<dbReference type="AlphaFoldDB" id="A0A8J5TGT2"/>
<dbReference type="Pfam" id="PF09172">
    <property type="entry name" value="Vit_open_b-sht"/>
    <property type="match status" value="1"/>
</dbReference>
<feature type="non-terminal residue" evidence="2">
    <location>
        <position position="148"/>
    </location>
</feature>
<dbReference type="InterPro" id="IPR015255">
    <property type="entry name" value="Vitellinogen_open_b-sht"/>
</dbReference>
<dbReference type="InterPro" id="IPR015819">
    <property type="entry name" value="Lipid_transp_b-sht_shell"/>
</dbReference>
<dbReference type="InterPro" id="IPR050733">
    <property type="entry name" value="Vitellogenin/Apolipophorin"/>
</dbReference>
<dbReference type="GO" id="GO:0005319">
    <property type="term" value="F:lipid transporter activity"/>
    <property type="evidence" value="ECO:0007669"/>
    <property type="project" value="InterPro"/>
</dbReference>
<sequence>MCNLAEQPDNSEHSKQLAKLMAQHNLHDKFNTNAFRTSRNYRYAQFSEMLNLGGSVDTDVIYTPESYLPRQAAVNLTLDLMDKSINIFEFGGDFRGLEDYIERLFGKNGYFENEGIQKVLGSLKPKNDVHQEKVEEFQRLYDEARTKN</sequence>
<comment type="caution">
    <text evidence="2">The sequence shown here is derived from an EMBL/GenBank/DDBJ whole genome shotgun (WGS) entry which is preliminary data.</text>
</comment>
<evidence type="ECO:0000313" key="3">
    <source>
        <dbReference type="Proteomes" id="UP000747542"/>
    </source>
</evidence>
<dbReference type="SUPFAM" id="SSF56968">
    <property type="entry name" value="Lipovitellin-phosvitin complex, beta-sheet shell regions"/>
    <property type="match status" value="1"/>
</dbReference>
<proteinExistence type="predicted"/>
<dbReference type="Proteomes" id="UP000747542">
    <property type="component" value="Unassembled WGS sequence"/>
</dbReference>
<gene>
    <name evidence="2" type="primary">Apolpp-L1</name>
    <name evidence="2" type="ORF">Hamer_G001095</name>
</gene>
<organism evidence="2 3">
    <name type="scientific">Homarus americanus</name>
    <name type="common">American lobster</name>
    <dbReference type="NCBI Taxonomy" id="6706"/>
    <lineage>
        <taxon>Eukaryota</taxon>
        <taxon>Metazoa</taxon>
        <taxon>Ecdysozoa</taxon>
        <taxon>Arthropoda</taxon>
        <taxon>Crustacea</taxon>
        <taxon>Multicrustacea</taxon>
        <taxon>Malacostraca</taxon>
        <taxon>Eumalacostraca</taxon>
        <taxon>Eucarida</taxon>
        <taxon>Decapoda</taxon>
        <taxon>Pleocyemata</taxon>
        <taxon>Astacidea</taxon>
        <taxon>Nephropoidea</taxon>
        <taxon>Nephropidae</taxon>
        <taxon>Homarus</taxon>
    </lineage>
</organism>
<evidence type="ECO:0000259" key="1">
    <source>
        <dbReference type="Pfam" id="PF09172"/>
    </source>
</evidence>
<dbReference type="PANTHER" id="PTHR23345:SF15">
    <property type="entry name" value="VITELLOGENIN 1-RELATED"/>
    <property type="match status" value="1"/>
</dbReference>